<gene>
    <name evidence="1" type="ORF">ANCCAN_25520</name>
</gene>
<evidence type="ECO:0000313" key="1">
    <source>
        <dbReference type="EMBL" id="RCN28734.1"/>
    </source>
</evidence>
<accession>A0A368F9A3</accession>
<keyword evidence="2" id="KW-1185">Reference proteome</keyword>
<dbReference type="EMBL" id="JOJR01002359">
    <property type="protein sequence ID" value="RCN28734.1"/>
    <property type="molecule type" value="Genomic_DNA"/>
</dbReference>
<organism evidence="1 2">
    <name type="scientific">Ancylostoma caninum</name>
    <name type="common">Dog hookworm</name>
    <dbReference type="NCBI Taxonomy" id="29170"/>
    <lineage>
        <taxon>Eukaryota</taxon>
        <taxon>Metazoa</taxon>
        <taxon>Ecdysozoa</taxon>
        <taxon>Nematoda</taxon>
        <taxon>Chromadorea</taxon>
        <taxon>Rhabditida</taxon>
        <taxon>Rhabditina</taxon>
        <taxon>Rhabditomorpha</taxon>
        <taxon>Strongyloidea</taxon>
        <taxon>Ancylostomatidae</taxon>
        <taxon>Ancylostomatinae</taxon>
        <taxon>Ancylostoma</taxon>
    </lineage>
</organism>
<comment type="caution">
    <text evidence="1">The sequence shown here is derived from an EMBL/GenBank/DDBJ whole genome shotgun (WGS) entry which is preliminary data.</text>
</comment>
<sequence>MAAEEESSNETSVEAPPTKAKRPAFVFSKEMMDMLRMLPTGYDLTKIPAEIITAFSRGEVPDLRKLPSDLIEHFKSNSDKLGLIFNRVATGNASLEEMLAKLPKFEKPVLSTFSPYDINRLSNEMIHEEEEAAKAARMR</sequence>
<dbReference type="AlphaFoldDB" id="A0A368F9A3"/>
<protein>
    <submittedName>
        <fullName evidence="1">Uncharacterized protein</fullName>
    </submittedName>
</protein>
<evidence type="ECO:0000313" key="2">
    <source>
        <dbReference type="Proteomes" id="UP000252519"/>
    </source>
</evidence>
<dbReference type="STRING" id="29170.A0A368F9A3"/>
<dbReference type="Proteomes" id="UP000252519">
    <property type="component" value="Unassembled WGS sequence"/>
</dbReference>
<reference evidence="1 2" key="1">
    <citation type="submission" date="2014-10" db="EMBL/GenBank/DDBJ databases">
        <title>Draft genome of the hookworm Ancylostoma caninum.</title>
        <authorList>
            <person name="Mitreva M."/>
        </authorList>
    </citation>
    <scope>NUCLEOTIDE SEQUENCE [LARGE SCALE GENOMIC DNA]</scope>
    <source>
        <strain evidence="1 2">Baltimore</strain>
    </source>
</reference>
<name>A0A368F9A3_ANCCA</name>
<proteinExistence type="predicted"/>
<dbReference type="OrthoDB" id="1055097at2759"/>